<dbReference type="Pfam" id="PF00419">
    <property type="entry name" value="Fimbrial"/>
    <property type="match status" value="1"/>
</dbReference>
<keyword evidence="4" id="KW-0281">Fimbrium</keyword>
<evidence type="ECO:0000256" key="2">
    <source>
        <dbReference type="ARBA" id="ARBA00006671"/>
    </source>
</evidence>
<reference evidence="6 7" key="1">
    <citation type="submission" date="2019-09" db="EMBL/GenBank/DDBJ databases">
        <authorList>
            <person name="Li Y."/>
        </authorList>
    </citation>
    <scope>NUCLEOTIDE SEQUENCE [LARGE SCALE GENOMIC DNA]</scope>
    <source>
        <strain evidence="6 7">L3-3HA</strain>
    </source>
</reference>
<organism evidence="6 7">
    <name type="scientific">Affinibrenneria salicis</name>
    <dbReference type="NCBI Taxonomy" id="2590031"/>
    <lineage>
        <taxon>Bacteria</taxon>
        <taxon>Pseudomonadati</taxon>
        <taxon>Pseudomonadota</taxon>
        <taxon>Gammaproteobacteria</taxon>
        <taxon>Enterobacterales</taxon>
        <taxon>Pectobacteriaceae</taxon>
        <taxon>Affinibrenneria</taxon>
    </lineage>
</organism>
<comment type="subcellular location">
    <subcellularLocation>
        <location evidence="1">Fimbrium</location>
    </subcellularLocation>
</comment>
<evidence type="ECO:0000259" key="5">
    <source>
        <dbReference type="Pfam" id="PF00419"/>
    </source>
</evidence>
<gene>
    <name evidence="6" type="ORF">FJU30_24670</name>
</gene>
<dbReference type="EMBL" id="VYKJ01000020">
    <property type="protein sequence ID" value="KAA8995384.1"/>
    <property type="molecule type" value="Genomic_DNA"/>
</dbReference>
<sequence>MILPDIFYRRAVAIRIAQVFGLWGCLLSAHADLGMTNMQLTATLVSNSCSVSVDSQEQTVNMGTLATKQFAVSKTGATPVRFVINLESCGSAVTSVSATFSGTTDADDSTLLALSTDSSASHVGVAILDKDRNRLSIGNASEQYPLTAGASNAQLVFFGQYVATQDSVTAGSANGDVTFTLNYQ</sequence>
<dbReference type="PANTHER" id="PTHR33420">
    <property type="entry name" value="FIMBRIAL SUBUNIT ELFA-RELATED"/>
    <property type="match status" value="1"/>
</dbReference>
<proteinExistence type="inferred from homology"/>
<evidence type="ECO:0000313" key="6">
    <source>
        <dbReference type="EMBL" id="KAA8995384.1"/>
    </source>
</evidence>
<keyword evidence="7" id="KW-1185">Reference proteome</keyword>
<feature type="domain" description="Fimbrial-type adhesion" evidence="5">
    <location>
        <begin position="39"/>
        <end position="184"/>
    </location>
</feature>
<accession>A0A5J5FR77</accession>
<dbReference type="InterPro" id="IPR036937">
    <property type="entry name" value="Adhesion_dom_fimbrial_sf"/>
</dbReference>
<evidence type="ECO:0000256" key="4">
    <source>
        <dbReference type="ARBA" id="ARBA00023263"/>
    </source>
</evidence>
<name>A0A5J5FR77_9GAMM</name>
<dbReference type="Gene3D" id="2.60.40.1090">
    <property type="entry name" value="Fimbrial-type adhesion domain"/>
    <property type="match status" value="1"/>
</dbReference>
<dbReference type="PANTHER" id="PTHR33420:SF3">
    <property type="entry name" value="FIMBRIAL SUBUNIT ELFA"/>
    <property type="match status" value="1"/>
</dbReference>
<dbReference type="InterPro" id="IPR050263">
    <property type="entry name" value="Bact_Fimbrial_Adh_Pro"/>
</dbReference>
<protein>
    <submittedName>
        <fullName evidence="6">Fimbrial protein</fullName>
    </submittedName>
</protein>
<evidence type="ECO:0000256" key="3">
    <source>
        <dbReference type="ARBA" id="ARBA00022729"/>
    </source>
</evidence>
<dbReference type="GO" id="GO:0009289">
    <property type="term" value="C:pilus"/>
    <property type="evidence" value="ECO:0007669"/>
    <property type="project" value="UniProtKB-SubCell"/>
</dbReference>
<dbReference type="OrthoDB" id="6454848at2"/>
<dbReference type="GO" id="GO:0043709">
    <property type="term" value="P:cell adhesion involved in single-species biofilm formation"/>
    <property type="evidence" value="ECO:0007669"/>
    <property type="project" value="TreeGrafter"/>
</dbReference>
<dbReference type="Proteomes" id="UP000335415">
    <property type="component" value="Unassembled WGS sequence"/>
</dbReference>
<keyword evidence="3" id="KW-0732">Signal</keyword>
<comment type="similarity">
    <text evidence="2">Belongs to the fimbrial protein family.</text>
</comment>
<comment type="caution">
    <text evidence="6">The sequence shown here is derived from an EMBL/GenBank/DDBJ whole genome shotgun (WGS) entry which is preliminary data.</text>
</comment>
<evidence type="ECO:0000256" key="1">
    <source>
        <dbReference type="ARBA" id="ARBA00004561"/>
    </source>
</evidence>
<dbReference type="InterPro" id="IPR008966">
    <property type="entry name" value="Adhesion_dom_sf"/>
</dbReference>
<dbReference type="SUPFAM" id="SSF49401">
    <property type="entry name" value="Bacterial adhesins"/>
    <property type="match status" value="1"/>
</dbReference>
<evidence type="ECO:0000313" key="7">
    <source>
        <dbReference type="Proteomes" id="UP000335415"/>
    </source>
</evidence>
<dbReference type="InterPro" id="IPR000259">
    <property type="entry name" value="Adhesion_dom_fimbrial"/>
</dbReference>
<dbReference type="AlphaFoldDB" id="A0A5J5FR77"/>